<evidence type="ECO:0000313" key="1">
    <source>
        <dbReference type="EMBL" id="VYU84042.1"/>
    </source>
</evidence>
<organism evidence="1">
    <name type="scientific">Hungatella hathewayi</name>
    <dbReference type="NCBI Taxonomy" id="154046"/>
    <lineage>
        <taxon>Bacteria</taxon>
        <taxon>Bacillati</taxon>
        <taxon>Bacillota</taxon>
        <taxon>Clostridia</taxon>
        <taxon>Lachnospirales</taxon>
        <taxon>Lachnospiraceae</taxon>
        <taxon>Hungatella</taxon>
    </lineage>
</organism>
<dbReference type="EMBL" id="CACRUH010000101">
    <property type="protein sequence ID" value="VYU84042.1"/>
    <property type="molecule type" value="Genomic_DNA"/>
</dbReference>
<name>A0A6N3I4D1_9FIRM</name>
<reference evidence="1" key="1">
    <citation type="submission" date="2019-11" db="EMBL/GenBank/DDBJ databases">
        <authorList>
            <person name="Feng L."/>
        </authorList>
    </citation>
    <scope>NUCLEOTIDE SEQUENCE</scope>
    <source>
        <strain evidence="1">ChathewayiLFYP18</strain>
    </source>
</reference>
<accession>A0A6N3I4D1</accession>
<sequence>MKQLGNLALVCANRSDVLLQIQRGTVCFSIGMGTQMETISLAWDDDEKITALVRELNFGRYQNTENGGYTYD</sequence>
<dbReference type="RefSeq" id="WP_156834800.1">
    <property type="nucleotide sequence ID" value="NZ_CACRUH010000101.1"/>
</dbReference>
<dbReference type="AlphaFoldDB" id="A0A6N3I4D1"/>
<proteinExistence type="predicted"/>
<protein>
    <submittedName>
        <fullName evidence="1">Uncharacterized protein</fullName>
    </submittedName>
</protein>
<gene>
    <name evidence="1" type="ORF">CHLFYP18_04822</name>
</gene>